<evidence type="ECO:0000256" key="7">
    <source>
        <dbReference type="RuleBase" id="RU363032"/>
    </source>
</evidence>
<evidence type="ECO:0000256" key="3">
    <source>
        <dbReference type="ARBA" id="ARBA00022475"/>
    </source>
</evidence>
<organism evidence="9 10">
    <name type="scientific">Metabacillus litoralis</name>
    <dbReference type="NCBI Taxonomy" id="152268"/>
    <lineage>
        <taxon>Bacteria</taxon>
        <taxon>Bacillati</taxon>
        <taxon>Bacillota</taxon>
        <taxon>Bacilli</taxon>
        <taxon>Bacillales</taxon>
        <taxon>Bacillaceae</taxon>
        <taxon>Metabacillus</taxon>
    </lineage>
</organism>
<keyword evidence="5 7" id="KW-1133">Transmembrane helix</keyword>
<dbReference type="SUPFAM" id="SSF161098">
    <property type="entry name" value="MetI-like"/>
    <property type="match status" value="1"/>
</dbReference>
<evidence type="ECO:0000313" key="9">
    <source>
        <dbReference type="EMBL" id="OAS89128.1"/>
    </source>
</evidence>
<dbReference type="PROSITE" id="PS50928">
    <property type="entry name" value="ABC_TM1"/>
    <property type="match status" value="1"/>
</dbReference>
<dbReference type="CDD" id="cd06261">
    <property type="entry name" value="TM_PBP2"/>
    <property type="match status" value="1"/>
</dbReference>
<dbReference type="STRING" id="152268.A6K24_00780"/>
<dbReference type="GO" id="GO:0005886">
    <property type="term" value="C:plasma membrane"/>
    <property type="evidence" value="ECO:0007669"/>
    <property type="project" value="UniProtKB-SubCell"/>
</dbReference>
<dbReference type="GO" id="GO:0055085">
    <property type="term" value="P:transmembrane transport"/>
    <property type="evidence" value="ECO:0007669"/>
    <property type="project" value="InterPro"/>
</dbReference>
<dbReference type="OrthoDB" id="187395at2"/>
<reference evidence="10" key="1">
    <citation type="submission" date="2016-04" db="EMBL/GenBank/DDBJ databases">
        <authorList>
            <person name="Lyu Z."/>
            <person name="Lyu W."/>
        </authorList>
    </citation>
    <scope>NUCLEOTIDE SEQUENCE [LARGE SCALE GENOMIC DNA]</scope>
    <source>
        <strain evidence="10">C44</strain>
    </source>
</reference>
<keyword evidence="4 7" id="KW-0812">Transmembrane</keyword>
<comment type="caution">
    <text evidence="9">The sequence shown here is derived from an EMBL/GenBank/DDBJ whole genome shotgun (WGS) entry which is preliminary data.</text>
</comment>
<dbReference type="Proteomes" id="UP000078534">
    <property type="component" value="Unassembled WGS sequence"/>
</dbReference>
<dbReference type="InterPro" id="IPR000515">
    <property type="entry name" value="MetI-like"/>
</dbReference>
<dbReference type="PANTHER" id="PTHR43744">
    <property type="entry name" value="ABC TRANSPORTER PERMEASE PROTEIN MG189-RELATED-RELATED"/>
    <property type="match status" value="1"/>
</dbReference>
<feature type="transmembrane region" description="Helical" evidence="7">
    <location>
        <begin position="136"/>
        <end position="159"/>
    </location>
</feature>
<sequence length="274" mass="30282">MTKVGKIVTHTTLVAVLFVWIYPFLWMVSAAFKSDSEFFTKGLSLIPSTFDMSNFTRAWDAGNFDRYFINSVIITVAVIAIVLFITATCGYALGRYSFPGKKLFMAVLGASIFFPLEFSIIPIFQLIKEMGLMNSLLGIILAESGGGHVLFVLLFASFFRAVPKELEEASIIDGCNFFQTFIHVIMPLSKPIIGSVIIMQFVWTWNSFLLPLVLTLSTPELRTLAVGLYTLRGENIVDWTGIAAGGTIALVPIIIIFLFLQRYFVDGIAGAVKG</sequence>
<accession>A0A179T783</accession>
<protein>
    <submittedName>
        <fullName evidence="9">Sugar permease</fullName>
    </submittedName>
</protein>
<dbReference type="RefSeq" id="WP_066324026.1">
    <property type="nucleotide sequence ID" value="NZ_LWSG01000001.1"/>
</dbReference>
<evidence type="ECO:0000256" key="6">
    <source>
        <dbReference type="ARBA" id="ARBA00023136"/>
    </source>
</evidence>
<evidence type="ECO:0000256" key="2">
    <source>
        <dbReference type="ARBA" id="ARBA00022448"/>
    </source>
</evidence>
<gene>
    <name evidence="9" type="ORF">A6K24_00780</name>
</gene>
<dbReference type="InterPro" id="IPR035906">
    <property type="entry name" value="MetI-like_sf"/>
</dbReference>
<keyword evidence="3" id="KW-1003">Cell membrane</keyword>
<feature type="transmembrane region" description="Helical" evidence="7">
    <location>
        <begin position="236"/>
        <end position="260"/>
    </location>
</feature>
<feature type="transmembrane region" description="Helical" evidence="7">
    <location>
        <begin position="103"/>
        <end position="124"/>
    </location>
</feature>
<keyword evidence="2 7" id="KW-0813">Transport</keyword>
<dbReference type="Gene3D" id="1.10.3720.10">
    <property type="entry name" value="MetI-like"/>
    <property type="match status" value="1"/>
</dbReference>
<feature type="transmembrane region" description="Helical" evidence="7">
    <location>
        <begin position="12"/>
        <end position="32"/>
    </location>
</feature>
<evidence type="ECO:0000256" key="4">
    <source>
        <dbReference type="ARBA" id="ARBA00022692"/>
    </source>
</evidence>
<keyword evidence="10" id="KW-1185">Reference proteome</keyword>
<feature type="transmembrane region" description="Helical" evidence="7">
    <location>
        <begin position="67"/>
        <end position="91"/>
    </location>
</feature>
<dbReference type="EMBL" id="LWSG01000001">
    <property type="protein sequence ID" value="OAS89128.1"/>
    <property type="molecule type" value="Genomic_DNA"/>
</dbReference>
<dbReference type="Pfam" id="PF00528">
    <property type="entry name" value="BPD_transp_1"/>
    <property type="match status" value="1"/>
</dbReference>
<evidence type="ECO:0000256" key="1">
    <source>
        <dbReference type="ARBA" id="ARBA00004651"/>
    </source>
</evidence>
<dbReference type="PANTHER" id="PTHR43744:SF8">
    <property type="entry name" value="SN-GLYCEROL-3-PHOSPHATE TRANSPORT SYSTEM PERMEASE PROTEIN UGPE"/>
    <property type="match status" value="1"/>
</dbReference>
<comment type="subcellular location">
    <subcellularLocation>
        <location evidence="1 7">Cell membrane</location>
        <topology evidence="1 7">Multi-pass membrane protein</topology>
    </subcellularLocation>
</comment>
<proteinExistence type="inferred from homology"/>
<evidence type="ECO:0000256" key="5">
    <source>
        <dbReference type="ARBA" id="ARBA00022989"/>
    </source>
</evidence>
<feature type="domain" description="ABC transmembrane type-1" evidence="8">
    <location>
        <begin position="68"/>
        <end position="260"/>
    </location>
</feature>
<keyword evidence="6 7" id="KW-0472">Membrane</keyword>
<evidence type="ECO:0000313" key="10">
    <source>
        <dbReference type="Proteomes" id="UP000078534"/>
    </source>
</evidence>
<comment type="similarity">
    <text evidence="7">Belongs to the binding-protein-dependent transport system permease family.</text>
</comment>
<name>A0A179T783_9BACI</name>
<evidence type="ECO:0000259" key="8">
    <source>
        <dbReference type="PROSITE" id="PS50928"/>
    </source>
</evidence>
<dbReference type="AlphaFoldDB" id="A0A179T783"/>